<dbReference type="Proteomes" id="UP000823561">
    <property type="component" value="Chromosome 10"/>
</dbReference>
<name>A0AAV6GI89_9TELE</name>
<evidence type="ECO:0000313" key="2">
    <source>
        <dbReference type="Proteomes" id="UP000823561"/>
    </source>
</evidence>
<keyword evidence="2" id="KW-1185">Reference proteome</keyword>
<accession>A0AAV6GI89</accession>
<dbReference type="AlphaFoldDB" id="A0AAV6GI89"/>
<proteinExistence type="predicted"/>
<protein>
    <submittedName>
        <fullName evidence="1">Uncharacterized protein</fullName>
    </submittedName>
</protein>
<dbReference type="EMBL" id="JADWDJ010000010">
    <property type="protein sequence ID" value="KAG5274239.1"/>
    <property type="molecule type" value="Genomic_DNA"/>
</dbReference>
<gene>
    <name evidence="1" type="ORF">AALO_G00133880</name>
</gene>
<sequence>MVAGLSIPVLVTSSPRLEVTGLTLRCLVKPIAGGHRVSQGVLLYNLYWLLERHDSRKDSSHYKWKTR</sequence>
<evidence type="ECO:0000313" key="1">
    <source>
        <dbReference type="EMBL" id="KAG5274239.1"/>
    </source>
</evidence>
<comment type="caution">
    <text evidence="1">The sequence shown here is derived from an EMBL/GenBank/DDBJ whole genome shotgun (WGS) entry which is preliminary data.</text>
</comment>
<reference evidence="1" key="1">
    <citation type="submission" date="2020-10" db="EMBL/GenBank/DDBJ databases">
        <title>Chromosome-scale genome assembly of the Allis shad, Alosa alosa.</title>
        <authorList>
            <person name="Margot Z."/>
            <person name="Christophe K."/>
            <person name="Cabau C."/>
            <person name="Louis A."/>
            <person name="Berthelot C."/>
            <person name="Parey E."/>
            <person name="Roest Crollius H."/>
            <person name="Montfort J."/>
            <person name="Robinson-Rechavi M."/>
            <person name="Bucao C."/>
            <person name="Bouchez O."/>
            <person name="Gislard M."/>
            <person name="Lluch J."/>
            <person name="Milhes M."/>
            <person name="Lampietro C."/>
            <person name="Lopez Roques C."/>
            <person name="Donnadieu C."/>
            <person name="Braasch I."/>
            <person name="Desvignes T."/>
            <person name="Postlethwait J."/>
            <person name="Bobe J."/>
            <person name="Guiguen Y."/>
        </authorList>
    </citation>
    <scope>NUCLEOTIDE SEQUENCE</scope>
    <source>
        <strain evidence="1">M-15738</strain>
        <tissue evidence="1">Blood</tissue>
    </source>
</reference>
<organism evidence="1 2">
    <name type="scientific">Alosa alosa</name>
    <name type="common">allis shad</name>
    <dbReference type="NCBI Taxonomy" id="278164"/>
    <lineage>
        <taxon>Eukaryota</taxon>
        <taxon>Metazoa</taxon>
        <taxon>Chordata</taxon>
        <taxon>Craniata</taxon>
        <taxon>Vertebrata</taxon>
        <taxon>Euteleostomi</taxon>
        <taxon>Actinopterygii</taxon>
        <taxon>Neopterygii</taxon>
        <taxon>Teleostei</taxon>
        <taxon>Clupei</taxon>
        <taxon>Clupeiformes</taxon>
        <taxon>Clupeoidei</taxon>
        <taxon>Clupeidae</taxon>
        <taxon>Alosa</taxon>
    </lineage>
</organism>